<evidence type="ECO:0000256" key="1">
    <source>
        <dbReference type="SAM" id="MobiDB-lite"/>
    </source>
</evidence>
<feature type="compositionally biased region" description="Low complexity" evidence="1">
    <location>
        <begin position="99"/>
        <end position="113"/>
    </location>
</feature>
<feature type="region of interest" description="Disordered" evidence="1">
    <location>
        <begin position="77"/>
        <end position="119"/>
    </location>
</feature>
<dbReference type="Proteomes" id="UP001163046">
    <property type="component" value="Unassembled WGS sequence"/>
</dbReference>
<gene>
    <name evidence="2" type="ORF">OS493_001581</name>
</gene>
<protein>
    <recommendedName>
        <fullName evidence="4">Myb-like domain-containing protein</fullName>
    </recommendedName>
</protein>
<comment type="caution">
    <text evidence="2">The sequence shown here is derived from an EMBL/GenBank/DDBJ whole genome shotgun (WGS) entry which is preliminary data.</text>
</comment>
<evidence type="ECO:0000313" key="2">
    <source>
        <dbReference type="EMBL" id="KAJ7381445.1"/>
    </source>
</evidence>
<evidence type="ECO:0000313" key="3">
    <source>
        <dbReference type="Proteomes" id="UP001163046"/>
    </source>
</evidence>
<dbReference type="EMBL" id="MU826350">
    <property type="protein sequence ID" value="KAJ7381445.1"/>
    <property type="molecule type" value="Genomic_DNA"/>
</dbReference>
<sequence length="325" mass="37071">MEQKETMIEFYNRQANYGIRADPVECMSAMRDRGLAVSEREPNKKLVELLSPEKKEREMERMAADIQQAHAVFVMSNRSKRAHPPASGDTPGKPPKQTPRSGPKSSSSSSRKSLFQSELKPLRPSDVQWNNAEIRALIEYVALYHTPNEDRTNVWPAHKQEDFWEKCAEAVAQCSGGCRRSWNACRDKVRRFLREKFESLGDADDAYDINYFDDDVFPSQQDVISSTPQHNDPGASRQAESPMLAFSPLRNADDRTLPGSIDVVSAGFMKLTQRQQKQLIVHLFHKWLLADVHPELNSNYVPRDFLHLLTSALRVLYVNAKNNVL</sequence>
<dbReference type="AlphaFoldDB" id="A0A9W9ZHI4"/>
<organism evidence="2 3">
    <name type="scientific">Desmophyllum pertusum</name>
    <dbReference type="NCBI Taxonomy" id="174260"/>
    <lineage>
        <taxon>Eukaryota</taxon>
        <taxon>Metazoa</taxon>
        <taxon>Cnidaria</taxon>
        <taxon>Anthozoa</taxon>
        <taxon>Hexacorallia</taxon>
        <taxon>Scleractinia</taxon>
        <taxon>Caryophylliina</taxon>
        <taxon>Caryophylliidae</taxon>
        <taxon>Desmophyllum</taxon>
    </lineage>
</organism>
<accession>A0A9W9ZHI4</accession>
<reference evidence="2" key="1">
    <citation type="submission" date="2023-01" db="EMBL/GenBank/DDBJ databases">
        <title>Genome assembly of the deep-sea coral Lophelia pertusa.</title>
        <authorList>
            <person name="Herrera S."/>
            <person name="Cordes E."/>
        </authorList>
    </citation>
    <scope>NUCLEOTIDE SEQUENCE</scope>
    <source>
        <strain evidence="2">USNM1676648</strain>
        <tissue evidence="2">Polyp</tissue>
    </source>
</reference>
<name>A0A9W9ZHI4_9CNID</name>
<keyword evidence="3" id="KW-1185">Reference proteome</keyword>
<proteinExistence type="predicted"/>
<dbReference type="OrthoDB" id="5990019at2759"/>
<evidence type="ECO:0008006" key="4">
    <source>
        <dbReference type="Google" id="ProtNLM"/>
    </source>
</evidence>